<dbReference type="PROSITE" id="PS00523">
    <property type="entry name" value="SULFATASE_1"/>
    <property type="match status" value="1"/>
</dbReference>
<dbReference type="InterPro" id="IPR016024">
    <property type="entry name" value="ARM-type_fold"/>
</dbReference>
<protein>
    <recommendedName>
        <fullName evidence="4">Sulfatase N-terminal domain-containing protein</fullName>
    </recommendedName>
</protein>
<gene>
    <name evidence="5" type="ORF">LzC2_04280</name>
</gene>
<sequence>MPPAPNRPSAAPARLLQAVCLGALLTAGASVARAADADSNASVTNDRPNILWLTCEDNNVNWVGCYGNPHAETPHIDALAAEGHQYLHCYANAPVCAPSRSTWITGMHALSMGTHNMRSRYAIPHDRIPYYPDLLKDAGYYVGNARKTDYNIGGRPDGEAWDTNKLDWKTLKKQQPFFMVVNNTKSHESKAFGDVTKTSHSSDDVRLADYHPDIPVIRQNYAHYHDQMKKMDADIGAALAQLEESGMAENTIVVHNSDHGGVIARSKRFLFNSGTHCPLIVRIPEKFKHLRPGTPGEPVEDLVSFIDMPRTWLSLCGAETPDHLQGRVFLGPEKESRDYHVSFRARMDERCDNVRAIRDRKLLYIRNYMPYAPWGQRLDYLWKMKATQAWEQHHREGKTDAITGRFFGTKPVHELYATTTDPDNVHNLVADPQYAEDVARLSGALDEWQRTYHDSGLLPESEVVRLADEAGLTIYDFIRDPKRYDVRALQTASAAALAATPADLPALTRELSSDDLGRRYWATVGCFRVQEQEASALDLAPIRVLLEDESHHVRVMAAWILYRAGEQEAARACWNGLLRNDSYASLKVLNVIDWIGDGFEPYMEAIADCDFSHGGYVKRMKEFAGVSAN</sequence>
<feature type="domain" description="Sulfatase N-terminal" evidence="4">
    <location>
        <begin position="172"/>
        <end position="317"/>
    </location>
</feature>
<dbReference type="Gene3D" id="3.40.720.10">
    <property type="entry name" value="Alkaline Phosphatase, subunit A"/>
    <property type="match status" value="1"/>
</dbReference>
<dbReference type="InterPro" id="IPR052701">
    <property type="entry name" value="GAG_Ulvan_Degrading_Sulfatases"/>
</dbReference>
<dbReference type="SUPFAM" id="SSF48371">
    <property type="entry name" value="ARM repeat"/>
    <property type="match status" value="1"/>
</dbReference>
<evidence type="ECO:0000256" key="3">
    <source>
        <dbReference type="SAM" id="SignalP"/>
    </source>
</evidence>
<evidence type="ECO:0000313" key="6">
    <source>
        <dbReference type="Proteomes" id="UP000609651"/>
    </source>
</evidence>
<dbReference type="InterPro" id="IPR024607">
    <property type="entry name" value="Sulfatase_CS"/>
</dbReference>
<evidence type="ECO:0000256" key="2">
    <source>
        <dbReference type="ARBA" id="ARBA00022801"/>
    </source>
</evidence>
<dbReference type="RefSeq" id="WP_171183238.1">
    <property type="nucleotide sequence ID" value="NZ_WTPX01000007.1"/>
</dbReference>
<dbReference type="Pfam" id="PF00884">
    <property type="entry name" value="Sulfatase"/>
    <property type="match status" value="2"/>
</dbReference>
<dbReference type="PANTHER" id="PTHR43751">
    <property type="entry name" value="SULFATASE"/>
    <property type="match status" value="1"/>
</dbReference>
<dbReference type="EMBL" id="WTPX01000007">
    <property type="protein sequence ID" value="NNJ24371.1"/>
    <property type="molecule type" value="Genomic_DNA"/>
</dbReference>
<evidence type="ECO:0000313" key="5">
    <source>
        <dbReference type="EMBL" id="NNJ24371.1"/>
    </source>
</evidence>
<comment type="similarity">
    <text evidence="1">Belongs to the sulfatase family.</text>
</comment>
<name>A0ABX1V8S3_9PLAN</name>
<dbReference type="SUPFAM" id="SSF53649">
    <property type="entry name" value="Alkaline phosphatase-like"/>
    <property type="match status" value="1"/>
</dbReference>
<organism evidence="5 6">
    <name type="scientific">Alienimonas chondri</name>
    <dbReference type="NCBI Taxonomy" id="2681879"/>
    <lineage>
        <taxon>Bacteria</taxon>
        <taxon>Pseudomonadati</taxon>
        <taxon>Planctomycetota</taxon>
        <taxon>Planctomycetia</taxon>
        <taxon>Planctomycetales</taxon>
        <taxon>Planctomycetaceae</taxon>
        <taxon>Alienimonas</taxon>
    </lineage>
</organism>
<feature type="signal peptide" evidence="3">
    <location>
        <begin position="1"/>
        <end position="34"/>
    </location>
</feature>
<accession>A0ABX1V8S3</accession>
<dbReference type="Proteomes" id="UP000609651">
    <property type="component" value="Unassembled WGS sequence"/>
</dbReference>
<evidence type="ECO:0000256" key="1">
    <source>
        <dbReference type="ARBA" id="ARBA00008779"/>
    </source>
</evidence>
<reference evidence="5 6" key="1">
    <citation type="journal article" date="2020" name="Syst. Appl. Microbiol.">
        <title>Alienimonas chondri sp. nov., a novel planctomycete isolated from the biofilm of the red alga Chondrus crispus.</title>
        <authorList>
            <person name="Vitorino I."/>
            <person name="Albuquerque L."/>
            <person name="Wiegand S."/>
            <person name="Kallscheuer N."/>
            <person name="da Costa M.S."/>
            <person name="Lobo-da-Cunha A."/>
            <person name="Jogler C."/>
            <person name="Lage O.M."/>
        </authorList>
    </citation>
    <scope>NUCLEOTIDE SEQUENCE [LARGE SCALE GENOMIC DNA]</scope>
    <source>
        <strain evidence="5 6">LzC2</strain>
    </source>
</reference>
<keyword evidence="3" id="KW-0732">Signal</keyword>
<keyword evidence="2" id="KW-0378">Hydrolase</keyword>
<dbReference type="Gene3D" id="1.25.10.10">
    <property type="entry name" value="Leucine-rich Repeat Variant"/>
    <property type="match status" value="1"/>
</dbReference>
<evidence type="ECO:0000259" key="4">
    <source>
        <dbReference type="Pfam" id="PF00884"/>
    </source>
</evidence>
<feature type="chain" id="PRO_5045303240" description="Sulfatase N-terminal domain-containing protein" evidence="3">
    <location>
        <begin position="35"/>
        <end position="629"/>
    </location>
</feature>
<dbReference type="InterPro" id="IPR000917">
    <property type="entry name" value="Sulfatase_N"/>
</dbReference>
<feature type="domain" description="Sulfatase N-terminal" evidence="4">
    <location>
        <begin position="48"/>
        <end position="143"/>
    </location>
</feature>
<comment type="caution">
    <text evidence="5">The sequence shown here is derived from an EMBL/GenBank/DDBJ whole genome shotgun (WGS) entry which is preliminary data.</text>
</comment>
<keyword evidence="6" id="KW-1185">Reference proteome</keyword>
<dbReference type="CDD" id="cd16027">
    <property type="entry name" value="SGSH"/>
    <property type="match status" value="1"/>
</dbReference>
<dbReference type="InterPro" id="IPR011989">
    <property type="entry name" value="ARM-like"/>
</dbReference>
<proteinExistence type="inferred from homology"/>
<dbReference type="PANTHER" id="PTHR43751:SF1">
    <property type="entry name" value="SULFATASE ATSG-RELATED"/>
    <property type="match status" value="1"/>
</dbReference>
<dbReference type="InterPro" id="IPR017850">
    <property type="entry name" value="Alkaline_phosphatase_core_sf"/>
</dbReference>